<dbReference type="RefSeq" id="XP_007867062.1">
    <property type="nucleotide sequence ID" value="XM_007868871.1"/>
</dbReference>
<gene>
    <name evidence="2" type="ORF">GLOTRDRAFT_100338</name>
</gene>
<dbReference type="Proteomes" id="UP000030669">
    <property type="component" value="Unassembled WGS sequence"/>
</dbReference>
<accession>S7Q5R9</accession>
<reference evidence="2 3" key="1">
    <citation type="journal article" date="2012" name="Science">
        <title>The Paleozoic origin of enzymatic lignin decomposition reconstructed from 31 fungal genomes.</title>
        <authorList>
            <person name="Floudas D."/>
            <person name="Binder M."/>
            <person name="Riley R."/>
            <person name="Barry K."/>
            <person name="Blanchette R.A."/>
            <person name="Henrissat B."/>
            <person name="Martinez A.T."/>
            <person name="Otillar R."/>
            <person name="Spatafora J.W."/>
            <person name="Yadav J.S."/>
            <person name="Aerts A."/>
            <person name="Benoit I."/>
            <person name="Boyd A."/>
            <person name="Carlson A."/>
            <person name="Copeland A."/>
            <person name="Coutinho P.M."/>
            <person name="de Vries R.P."/>
            <person name="Ferreira P."/>
            <person name="Findley K."/>
            <person name="Foster B."/>
            <person name="Gaskell J."/>
            <person name="Glotzer D."/>
            <person name="Gorecki P."/>
            <person name="Heitman J."/>
            <person name="Hesse C."/>
            <person name="Hori C."/>
            <person name="Igarashi K."/>
            <person name="Jurgens J.A."/>
            <person name="Kallen N."/>
            <person name="Kersten P."/>
            <person name="Kohler A."/>
            <person name="Kuees U."/>
            <person name="Kumar T.K.A."/>
            <person name="Kuo A."/>
            <person name="LaButti K."/>
            <person name="Larrondo L.F."/>
            <person name="Lindquist E."/>
            <person name="Ling A."/>
            <person name="Lombard V."/>
            <person name="Lucas S."/>
            <person name="Lundell T."/>
            <person name="Martin R."/>
            <person name="McLaughlin D.J."/>
            <person name="Morgenstern I."/>
            <person name="Morin E."/>
            <person name="Murat C."/>
            <person name="Nagy L.G."/>
            <person name="Nolan M."/>
            <person name="Ohm R.A."/>
            <person name="Patyshakuliyeva A."/>
            <person name="Rokas A."/>
            <person name="Ruiz-Duenas F.J."/>
            <person name="Sabat G."/>
            <person name="Salamov A."/>
            <person name="Samejima M."/>
            <person name="Schmutz J."/>
            <person name="Slot J.C."/>
            <person name="St John F."/>
            <person name="Stenlid J."/>
            <person name="Sun H."/>
            <person name="Sun S."/>
            <person name="Syed K."/>
            <person name="Tsang A."/>
            <person name="Wiebenga A."/>
            <person name="Young D."/>
            <person name="Pisabarro A."/>
            <person name="Eastwood D.C."/>
            <person name="Martin F."/>
            <person name="Cullen D."/>
            <person name="Grigoriev I.V."/>
            <person name="Hibbett D.S."/>
        </authorList>
    </citation>
    <scope>NUCLEOTIDE SEQUENCE [LARGE SCALE GENOMIC DNA]</scope>
    <source>
        <strain evidence="2 3">ATCC 11539</strain>
    </source>
</reference>
<sequence length="57" mass="6325">MDVHRYSGERNLMDHNSSATDLLSSLAAASSLPHMRNQDLRSSSPSKTSSWTADFQE</sequence>
<dbReference type="EMBL" id="KB469303">
    <property type="protein sequence ID" value="EPQ54822.1"/>
    <property type="molecule type" value="Genomic_DNA"/>
</dbReference>
<evidence type="ECO:0000313" key="3">
    <source>
        <dbReference type="Proteomes" id="UP000030669"/>
    </source>
</evidence>
<organism evidence="2 3">
    <name type="scientific">Gloeophyllum trabeum (strain ATCC 11539 / FP-39264 / Madison 617)</name>
    <name type="common">Brown rot fungus</name>
    <dbReference type="NCBI Taxonomy" id="670483"/>
    <lineage>
        <taxon>Eukaryota</taxon>
        <taxon>Fungi</taxon>
        <taxon>Dikarya</taxon>
        <taxon>Basidiomycota</taxon>
        <taxon>Agaricomycotina</taxon>
        <taxon>Agaricomycetes</taxon>
        <taxon>Gloeophyllales</taxon>
        <taxon>Gloeophyllaceae</taxon>
        <taxon>Gloeophyllum</taxon>
    </lineage>
</organism>
<dbReference type="HOGENOM" id="CLU_2996675_0_0_1"/>
<protein>
    <submittedName>
        <fullName evidence="2">Uncharacterized protein</fullName>
    </submittedName>
</protein>
<dbReference type="GeneID" id="19298364"/>
<dbReference type="AlphaFoldDB" id="S7Q5R9"/>
<keyword evidence="3" id="KW-1185">Reference proteome</keyword>
<evidence type="ECO:0000256" key="1">
    <source>
        <dbReference type="SAM" id="MobiDB-lite"/>
    </source>
</evidence>
<feature type="region of interest" description="Disordered" evidence="1">
    <location>
        <begin position="32"/>
        <end position="57"/>
    </location>
</feature>
<evidence type="ECO:0000313" key="2">
    <source>
        <dbReference type="EMBL" id="EPQ54822.1"/>
    </source>
</evidence>
<proteinExistence type="predicted"/>
<dbReference type="KEGG" id="gtr:GLOTRDRAFT_100338"/>
<name>S7Q5R9_GLOTA</name>